<proteinExistence type="predicted"/>
<reference evidence="1 2" key="1">
    <citation type="journal article" date="2018" name="MBio">
        <title>Comparative Genomics Reveals the Core Gene Toolbox for the Fungus-Insect Symbiosis.</title>
        <authorList>
            <person name="Wang Y."/>
            <person name="Stata M."/>
            <person name="Wang W."/>
            <person name="Stajich J.E."/>
            <person name="White M.M."/>
            <person name="Moncalvo J.M."/>
        </authorList>
    </citation>
    <scope>NUCLEOTIDE SEQUENCE [LARGE SCALE GENOMIC DNA]</scope>
    <source>
        <strain evidence="1 2">AUS-126-30</strain>
    </source>
</reference>
<organism evidence="1 2">
    <name type="scientific">Smittium angustum</name>
    <dbReference type="NCBI Taxonomy" id="133377"/>
    <lineage>
        <taxon>Eukaryota</taxon>
        <taxon>Fungi</taxon>
        <taxon>Fungi incertae sedis</taxon>
        <taxon>Zoopagomycota</taxon>
        <taxon>Kickxellomycotina</taxon>
        <taxon>Harpellomycetes</taxon>
        <taxon>Harpellales</taxon>
        <taxon>Legeriomycetaceae</taxon>
        <taxon>Smittium</taxon>
    </lineage>
</organism>
<feature type="non-terminal residue" evidence="1">
    <location>
        <position position="1"/>
    </location>
</feature>
<keyword evidence="2" id="KW-1185">Reference proteome</keyword>
<protein>
    <submittedName>
        <fullName evidence="1">Uncharacterized protein</fullName>
    </submittedName>
</protein>
<sequence length="187" mass="21498">SNQALLKPAQLLMASSELSKSNSNLNQRIQESYTTDPYIKNIFAYLKDSTLEPDGLTKKALENFSYKNNIILYRDLVYIPENIDLKLKILNHFRLPVAIMSEQHDERTLDSPVTMTLRDYNELQRMATALTELQSRVDSFPLEVIPTTRASISREPRVSDPEHFDGNRDNLRNFISQVKLVIEAQPS</sequence>
<evidence type="ECO:0000313" key="2">
    <source>
        <dbReference type="Proteomes" id="UP000245591"/>
    </source>
</evidence>
<evidence type="ECO:0000313" key="1">
    <source>
        <dbReference type="EMBL" id="PVZ96597.1"/>
    </source>
</evidence>
<name>A0A2U1IUW6_SMIAN</name>
<dbReference type="AlphaFoldDB" id="A0A2U1IUW6"/>
<dbReference type="Proteomes" id="UP000245591">
    <property type="component" value="Unassembled WGS sequence"/>
</dbReference>
<dbReference type="EMBL" id="MBFU01001246">
    <property type="protein sequence ID" value="PVZ96597.1"/>
    <property type="molecule type" value="Genomic_DNA"/>
</dbReference>
<feature type="non-terminal residue" evidence="1">
    <location>
        <position position="187"/>
    </location>
</feature>
<gene>
    <name evidence="1" type="ORF">BB558_007484</name>
</gene>
<comment type="caution">
    <text evidence="1">The sequence shown here is derived from an EMBL/GenBank/DDBJ whole genome shotgun (WGS) entry which is preliminary data.</text>
</comment>
<accession>A0A2U1IUW6</accession>